<feature type="domain" description="Methyl-accepting transducer" evidence="10">
    <location>
        <begin position="275"/>
        <end position="511"/>
    </location>
</feature>
<dbReference type="GO" id="GO:0005886">
    <property type="term" value="C:plasma membrane"/>
    <property type="evidence" value="ECO:0007669"/>
    <property type="project" value="UniProtKB-SubCell"/>
</dbReference>
<gene>
    <name evidence="12" type="ORF">FHR92_003567</name>
</gene>
<dbReference type="PANTHER" id="PTHR32089:SF112">
    <property type="entry name" value="LYSOZYME-LIKE PROTEIN-RELATED"/>
    <property type="match status" value="1"/>
</dbReference>
<keyword evidence="5 9" id="KW-0472">Membrane</keyword>
<keyword evidence="6 8" id="KW-0807">Transducer</keyword>
<keyword evidence="2" id="KW-1003">Cell membrane</keyword>
<dbReference type="GO" id="GO:0007165">
    <property type="term" value="P:signal transduction"/>
    <property type="evidence" value="ECO:0007669"/>
    <property type="project" value="UniProtKB-KW"/>
</dbReference>
<proteinExistence type="inferred from homology"/>
<dbReference type="SUPFAM" id="SSF103190">
    <property type="entry name" value="Sensory domain-like"/>
    <property type="match status" value="1"/>
</dbReference>
<evidence type="ECO:0000256" key="5">
    <source>
        <dbReference type="ARBA" id="ARBA00023136"/>
    </source>
</evidence>
<dbReference type="Pfam" id="PF17202">
    <property type="entry name" value="sCache_3_3"/>
    <property type="match status" value="1"/>
</dbReference>
<evidence type="ECO:0000259" key="10">
    <source>
        <dbReference type="PROSITE" id="PS50111"/>
    </source>
</evidence>
<accession>A0A7W3SVM8</accession>
<sequence>MRRSVGTKIGMIVIGMMIVFAAAIAVVAIEQMEQGIKTFAEEKAKSDLELASQFINSKYAGDWLIQDGELYKGTLKINENFDLVDEIGEMTGDTVTIFQGNTRVATNVMNEGERAVGTTVSEKVEKTVLKSGQKYYGEAVVVGHTYQAAYEPIIGADGQIIGIFYVGASQSLINEITSSFISWFFVVIVIAIVVAIVLIVWYIGRMKNRLRTLTKAMERAGEGDFTTTIDGLGKDEIGELAYSFNRMGENLKELVQHGLHASGKVTTATDQLGEITKKTTEESSRIVNSIEQVAKGADSQTQSTAENAKAVEEIAFGIQSIAEHAVDVSEEMGLAQQHALVGNGYVKKTVQQMHIIDRSVRNTEFMIRQLDEKSQEITDMLGMIQNIAQQTGLLALNASIEAARADEDGRGFAVVASEVRKLADQTNQVSETIGNLLGDINSNTKSSIRAMTEATQEVQLGLELTNKTEESFDEIVESSTQIAEQMEQLAATAEQMSAGIEQISASVTMISEIAQAASASSRQVALATTSQQAAIEEINSASSILHEVSNELKLALGKFKIIS</sequence>
<dbReference type="PROSITE" id="PS50111">
    <property type="entry name" value="CHEMOTAXIS_TRANSDUC_2"/>
    <property type="match status" value="1"/>
</dbReference>
<dbReference type="PROSITE" id="PS50885">
    <property type="entry name" value="HAMP"/>
    <property type="match status" value="1"/>
</dbReference>
<dbReference type="InterPro" id="IPR033463">
    <property type="entry name" value="sCache_3"/>
</dbReference>
<dbReference type="PANTHER" id="PTHR32089">
    <property type="entry name" value="METHYL-ACCEPTING CHEMOTAXIS PROTEIN MCPB"/>
    <property type="match status" value="1"/>
</dbReference>
<reference evidence="12 13" key="1">
    <citation type="submission" date="2020-08" db="EMBL/GenBank/DDBJ databases">
        <title>Genomic Encyclopedia of Type Strains, Phase III (KMG-III): the genomes of soil and plant-associated and newly described type strains.</title>
        <authorList>
            <person name="Whitman W."/>
        </authorList>
    </citation>
    <scope>NUCLEOTIDE SEQUENCE [LARGE SCALE GENOMIC DNA]</scope>
    <source>
        <strain evidence="12 13">CECT 8693</strain>
    </source>
</reference>
<evidence type="ECO:0000256" key="6">
    <source>
        <dbReference type="ARBA" id="ARBA00023224"/>
    </source>
</evidence>
<dbReference type="InterPro" id="IPR004089">
    <property type="entry name" value="MCPsignal_dom"/>
</dbReference>
<evidence type="ECO:0000256" key="1">
    <source>
        <dbReference type="ARBA" id="ARBA00004651"/>
    </source>
</evidence>
<dbReference type="SMART" id="SM00304">
    <property type="entry name" value="HAMP"/>
    <property type="match status" value="2"/>
</dbReference>
<keyword evidence="4 9" id="KW-1133">Transmembrane helix</keyword>
<feature type="transmembrane region" description="Helical" evidence="9">
    <location>
        <begin position="9"/>
        <end position="29"/>
    </location>
</feature>
<dbReference type="Gene3D" id="6.10.340.10">
    <property type="match status" value="1"/>
</dbReference>
<evidence type="ECO:0000256" key="7">
    <source>
        <dbReference type="ARBA" id="ARBA00029447"/>
    </source>
</evidence>
<comment type="subcellular location">
    <subcellularLocation>
        <location evidence="1">Cell membrane</location>
        <topology evidence="1">Multi-pass membrane protein</topology>
    </subcellularLocation>
</comment>
<protein>
    <submittedName>
        <fullName evidence="12">Methyl-accepting chemotaxis protein</fullName>
    </submittedName>
</protein>
<keyword evidence="3 9" id="KW-0812">Transmembrane</keyword>
<keyword evidence="13" id="KW-1185">Reference proteome</keyword>
<dbReference type="SUPFAM" id="SSF58104">
    <property type="entry name" value="Methyl-accepting chemotaxis protein (MCP) signaling domain"/>
    <property type="match status" value="1"/>
</dbReference>
<dbReference type="Pfam" id="PF00672">
    <property type="entry name" value="HAMP"/>
    <property type="match status" value="1"/>
</dbReference>
<evidence type="ECO:0000256" key="2">
    <source>
        <dbReference type="ARBA" id="ARBA00022475"/>
    </source>
</evidence>
<evidence type="ECO:0000256" key="3">
    <source>
        <dbReference type="ARBA" id="ARBA00022692"/>
    </source>
</evidence>
<feature type="domain" description="HAMP" evidence="11">
    <location>
        <begin position="204"/>
        <end position="256"/>
    </location>
</feature>
<evidence type="ECO:0000256" key="8">
    <source>
        <dbReference type="PROSITE-ProRule" id="PRU00284"/>
    </source>
</evidence>
<dbReference type="Proteomes" id="UP000567067">
    <property type="component" value="Unassembled WGS sequence"/>
</dbReference>
<comment type="similarity">
    <text evidence="7">Belongs to the methyl-accepting chemotaxis (MCP) protein family.</text>
</comment>
<dbReference type="CDD" id="cd11386">
    <property type="entry name" value="MCP_signal"/>
    <property type="match status" value="1"/>
</dbReference>
<dbReference type="InterPro" id="IPR003660">
    <property type="entry name" value="HAMP_dom"/>
</dbReference>
<dbReference type="AlphaFoldDB" id="A0A7W3SVM8"/>
<evidence type="ECO:0000256" key="4">
    <source>
        <dbReference type="ARBA" id="ARBA00022989"/>
    </source>
</evidence>
<comment type="caution">
    <text evidence="12">The sequence shown here is derived from an EMBL/GenBank/DDBJ whole genome shotgun (WGS) entry which is preliminary data.</text>
</comment>
<evidence type="ECO:0000259" key="11">
    <source>
        <dbReference type="PROSITE" id="PS50885"/>
    </source>
</evidence>
<evidence type="ECO:0000256" key="9">
    <source>
        <dbReference type="SAM" id="Phobius"/>
    </source>
</evidence>
<dbReference type="EMBL" id="JACJIP010000026">
    <property type="protein sequence ID" value="MBA9087086.1"/>
    <property type="molecule type" value="Genomic_DNA"/>
</dbReference>
<dbReference type="RefSeq" id="WP_182537738.1">
    <property type="nucleotide sequence ID" value="NZ_JACJIP010000026.1"/>
</dbReference>
<dbReference type="SMART" id="SM00283">
    <property type="entry name" value="MA"/>
    <property type="match status" value="1"/>
</dbReference>
<evidence type="ECO:0000313" key="12">
    <source>
        <dbReference type="EMBL" id="MBA9087086.1"/>
    </source>
</evidence>
<dbReference type="Gene3D" id="1.10.287.950">
    <property type="entry name" value="Methyl-accepting chemotaxis protein"/>
    <property type="match status" value="1"/>
</dbReference>
<feature type="transmembrane region" description="Helical" evidence="9">
    <location>
        <begin position="180"/>
        <end position="203"/>
    </location>
</feature>
<name>A0A7W3SVM8_9BACL</name>
<dbReference type="InterPro" id="IPR029151">
    <property type="entry name" value="Sensor-like_sf"/>
</dbReference>
<dbReference type="CDD" id="cd06225">
    <property type="entry name" value="HAMP"/>
    <property type="match status" value="1"/>
</dbReference>
<dbReference type="Pfam" id="PF00015">
    <property type="entry name" value="MCPsignal"/>
    <property type="match status" value="1"/>
</dbReference>
<evidence type="ECO:0000313" key="13">
    <source>
        <dbReference type="Proteomes" id="UP000567067"/>
    </source>
</evidence>
<organism evidence="12 13">
    <name type="scientific">Fontibacillus solani</name>
    <dbReference type="NCBI Taxonomy" id="1572857"/>
    <lineage>
        <taxon>Bacteria</taxon>
        <taxon>Bacillati</taxon>
        <taxon>Bacillota</taxon>
        <taxon>Bacilli</taxon>
        <taxon>Bacillales</taxon>
        <taxon>Paenibacillaceae</taxon>
        <taxon>Fontibacillus</taxon>
    </lineage>
</organism>